<reference evidence="1" key="1">
    <citation type="submission" date="2022-10" db="EMBL/GenBank/DDBJ databases">
        <title>Genome Sequence of Xylaria curta.</title>
        <authorList>
            <person name="Buettner E."/>
        </authorList>
    </citation>
    <scope>NUCLEOTIDE SEQUENCE</scope>
    <source>
        <strain evidence="1">Babe10</strain>
    </source>
</reference>
<gene>
    <name evidence="1" type="ORF">NUW58_g6273</name>
</gene>
<accession>A0ACC1NWL4</accession>
<protein>
    <submittedName>
        <fullName evidence="1">Uncharacterized protein</fullName>
    </submittedName>
</protein>
<keyword evidence="2" id="KW-1185">Reference proteome</keyword>
<dbReference type="EMBL" id="JAPDGR010001383">
    <property type="protein sequence ID" value="KAJ2983297.1"/>
    <property type="molecule type" value="Genomic_DNA"/>
</dbReference>
<dbReference type="Proteomes" id="UP001143856">
    <property type="component" value="Unassembled WGS sequence"/>
</dbReference>
<evidence type="ECO:0000313" key="1">
    <source>
        <dbReference type="EMBL" id="KAJ2983297.1"/>
    </source>
</evidence>
<sequence length="302" mass="31864">MATITGSAFITGGGNGIGRSSAFALAKAGARALLISDIDLEAAEETAAKALQLATNPEIQVKTFQLDVSIEGDVKKAVAYTVEEFGRIDYCVHSAGASQLIFLISKRMLTESSGKISASTFNPVSAADFGDFKRVLEVNVVGTFLILSTVSAAMKSQEPRINDNNLPGRGSSRGSIVTLGSLASVLTLPGMVQYNTAKHGVSGMTIDNIADGIRVNCVCPAWTATPMVDKANKMFPGLEQSMIQQLPMGRLALPEEIADVVTFLCSPQASYITGCTLVVDGGMGKRRDNPTYNEDVMATNVK</sequence>
<name>A0ACC1NWL4_9PEZI</name>
<proteinExistence type="predicted"/>
<evidence type="ECO:0000313" key="2">
    <source>
        <dbReference type="Proteomes" id="UP001143856"/>
    </source>
</evidence>
<organism evidence="1 2">
    <name type="scientific">Xylaria curta</name>
    <dbReference type="NCBI Taxonomy" id="42375"/>
    <lineage>
        <taxon>Eukaryota</taxon>
        <taxon>Fungi</taxon>
        <taxon>Dikarya</taxon>
        <taxon>Ascomycota</taxon>
        <taxon>Pezizomycotina</taxon>
        <taxon>Sordariomycetes</taxon>
        <taxon>Xylariomycetidae</taxon>
        <taxon>Xylariales</taxon>
        <taxon>Xylariaceae</taxon>
        <taxon>Xylaria</taxon>
    </lineage>
</organism>
<comment type="caution">
    <text evidence="1">The sequence shown here is derived from an EMBL/GenBank/DDBJ whole genome shotgun (WGS) entry which is preliminary data.</text>
</comment>